<dbReference type="InterPro" id="IPR050161">
    <property type="entry name" value="Siro_Cobalamin_biosynth"/>
</dbReference>
<evidence type="ECO:0000256" key="2">
    <source>
        <dbReference type="ARBA" id="ARBA00022603"/>
    </source>
</evidence>
<accession>A0ABT7DL97</accession>
<evidence type="ECO:0000256" key="3">
    <source>
        <dbReference type="ARBA" id="ARBA00022679"/>
    </source>
</evidence>
<dbReference type="InterPro" id="IPR000878">
    <property type="entry name" value="4pyrrol_Mease"/>
</dbReference>
<evidence type="ECO:0000259" key="8">
    <source>
        <dbReference type="Pfam" id="PF00590"/>
    </source>
</evidence>
<dbReference type="InterPro" id="IPR035996">
    <property type="entry name" value="4pyrrol_Methylase_sf"/>
</dbReference>
<dbReference type="Proteomes" id="UP001232750">
    <property type="component" value="Unassembled WGS sequence"/>
</dbReference>
<feature type="domain" description="Tetrapyrrole methylase" evidence="8">
    <location>
        <begin position="7"/>
        <end position="218"/>
    </location>
</feature>
<evidence type="ECO:0000256" key="1">
    <source>
        <dbReference type="ARBA" id="ARBA00012162"/>
    </source>
</evidence>
<dbReference type="InterPro" id="IPR014777">
    <property type="entry name" value="4pyrrole_Mease_sub1"/>
</dbReference>
<name>A0ABT7DL97_9ACTN</name>
<dbReference type="GO" id="GO:0004851">
    <property type="term" value="F:uroporphyrin-III C-methyltransferase activity"/>
    <property type="evidence" value="ECO:0007669"/>
    <property type="project" value="UniProtKB-EC"/>
</dbReference>
<dbReference type="EC" id="2.1.1.107" evidence="1"/>
<dbReference type="RefSeq" id="WP_283831661.1">
    <property type="nucleotide sequence ID" value="NZ_JASJEU010000012.1"/>
</dbReference>
<dbReference type="InterPro" id="IPR014776">
    <property type="entry name" value="4pyrrole_Mease_sub2"/>
</dbReference>
<dbReference type="InterPro" id="IPR006366">
    <property type="entry name" value="CobA/CysG_C"/>
</dbReference>
<dbReference type="Pfam" id="PF00590">
    <property type="entry name" value="TP_methylase"/>
    <property type="match status" value="1"/>
</dbReference>
<evidence type="ECO:0000256" key="5">
    <source>
        <dbReference type="ARBA" id="ARBA00023244"/>
    </source>
</evidence>
<evidence type="ECO:0000256" key="4">
    <source>
        <dbReference type="ARBA" id="ARBA00022691"/>
    </source>
</evidence>
<reference evidence="10 11" key="1">
    <citation type="submission" date="2023-05" db="EMBL/GenBank/DDBJ databases">
        <title>Gordonibacter KGMB12511T sp. nov., isolated from faeces of healthy Korean.</title>
        <authorList>
            <person name="Kim H.S."/>
            <person name="Kim J.-S."/>
            <person name="Suh M.K."/>
            <person name="Eom M.K."/>
            <person name="Do H.E."/>
            <person name="Lee J.-S."/>
        </authorList>
    </citation>
    <scope>NUCLEOTIDE SEQUENCE [LARGE SCALE GENOMIC DNA]</scope>
    <source>
        <strain evidence="10 11">KGMB12511</strain>
    </source>
</reference>
<evidence type="ECO:0000256" key="6">
    <source>
        <dbReference type="RuleBase" id="RU003960"/>
    </source>
</evidence>
<dbReference type="SUPFAM" id="SSF53790">
    <property type="entry name" value="Tetrapyrrole methylase"/>
    <property type="match status" value="1"/>
</dbReference>
<dbReference type="InterPro" id="IPR003754">
    <property type="entry name" value="4pyrrol_synth_uPrphyn_synth"/>
</dbReference>
<proteinExistence type="inferred from homology"/>
<organism evidence="10 11">
    <name type="scientific">Gordonibacter faecis</name>
    <dbReference type="NCBI Taxonomy" id="3047475"/>
    <lineage>
        <taxon>Bacteria</taxon>
        <taxon>Bacillati</taxon>
        <taxon>Actinomycetota</taxon>
        <taxon>Coriobacteriia</taxon>
        <taxon>Eggerthellales</taxon>
        <taxon>Eggerthellaceae</taxon>
        <taxon>Gordonibacter</taxon>
    </lineage>
</organism>
<dbReference type="PANTHER" id="PTHR45790:SF3">
    <property type="entry name" value="S-ADENOSYL-L-METHIONINE-DEPENDENT UROPORPHYRINOGEN III METHYLTRANSFERASE, CHLOROPLASTIC"/>
    <property type="match status" value="1"/>
</dbReference>
<dbReference type="NCBIfam" id="TIGR01469">
    <property type="entry name" value="cobA_cysG_Cterm"/>
    <property type="match status" value="1"/>
</dbReference>
<dbReference type="SUPFAM" id="SSF69618">
    <property type="entry name" value="HemD-like"/>
    <property type="match status" value="1"/>
</dbReference>
<dbReference type="NCBIfam" id="NF004790">
    <property type="entry name" value="PRK06136.1"/>
    <property type="match status" value="1"/>
</dbReference>
<evidence type="ECO:0000256" key="7">
    <source>
        <dbReference type="SAM" id="MobiDB-lite"/>
    </source>
</evidence>
<dbReference type="PANTHER" id="PTHR45790">
    <property type="entry name" value="SIROHEME SYNTHASE-RELATED"/>
    <property type="match status" value="1"/>
</dbReference>
<dbReference type="GO" id="GO:0032259">
    <property type="term" value="P:methylation"/>
    <property type="evidence" value="ECO:0007669"/>
    <property type="project" value="UniProtKB-KW"/>
</dbReference>
<dbReference type="Gene3D" id="3.30.950.10">
    <property type="entry name" value="Methyltransferase, Cobalt-precorrin-4 Transmethylase, Domain 2"/>
    <property type="match status" value="1"/>
</dbReference>
<dbReference type="Gene3D" id="3.40.50.10090">
    <property type="match status" value="2"/>
</dbReference>
<dbReference type="InterPro" id="IPR003043">
    <property type="entry name" value="Uropor_MeTrfase_CS"/>
</dbReference>
<keyword evidence="4" id="KW-0949">S-adenosyl-L-methionine</keyword>
<dbReference type="CDD" id="cd11642">
    <property type="entry name" value="SUMT"/>
    <property type="match status" value="1"/>
</dbReference>
<dbReference type="CDD" id="cd06578">
    <property type="entry name" value="HemD"/>
    <property type="match status" value="1"/>
</dbReference>
<dbReference type="Pfam" id="PF02602">
    <property type="entry name" value="HEM4"/>
    <property type="match status" value="1"/>
</dbReference>
<dbReference type="PROSITE" id="PS00840">
    <property type="entry name" value="SUMT_2"/>
    <property type="match status" value="1"/>
</dbReference>
<comment type="caution">
    <text evidence="10">The sequence shown here is derived from an EMBL/GenBank/DDBJ whole genome shotgun (WGS) entry which is preliminary data.</text>
</comment>
<evidence type="ECO:0000313" key="10">
    <source>
        <dbReference type="EMBL" id="MDJ1650308.1"/>
    </source>
</evidence>
<keyword evidence="5" id="KW-0627">Porphyrin biosynthesis</keyword>
<keyword evidence="2 6" id="KW-0489">Methyltransferase</keyword>
<dbReference type="EMBL" id="JASJEU010000012">
    <property type="protein sequence ID" value="MDJ1650308.1"/>
    <property type="molecule type" value="Genomic_DNA"/>
</dbReference>
<protein>
    <recommendedName>
        <fullName evidence="1">uroporphyrinogen-III C-methyltransferase</fullName>
        <ecNumber evidence="1">2.1.1.107</ecNumber>
    </recommendedName>
</protein>
<evidence type="ECO:0000259" key="9">
    <source>
        <dbReference type="Pfam" id="PF02602"/>
    </source>
</evidence>
<feature type="region of interest" description="Disordered" evidence="7">
    <location>
        <begin position="334"/>
        <end position="356"/>
    </location>
</feature>
<dbReference type="InterPro" id="IPR036108">
    <property type="entry name" value="4pyrrol_syn_uPrphyn_synt_sf"/>
</dbReference>
<sequence>MEQNAQVYLVGAGPGDPGLMTVRGRELVEQADVLVYDRLVSPRIIAWARPDCERVYVGKTPERHTLPQHEINALLVEKAAPGRTVVRLKGGDPFVFGRGGEEAEELRAHGIPFAVVPGVTSCIAAPAYAGIPVTHRSAASSFTVVTGHEDPAKLSSSLDWEQLAHVGGTLVFLMGMKNLPIIAESLMAYGMADDTPVAVVERGTWPGQRVLTGTLDTIAADVLERGFANPSVIVVGSVVALRDELAWFNPRPLTGKTVGITRARHQVSELRSELEELGATVAEFPVSRLAEPSDPAPLAAFVAQPTPVNWVVFTSANGVKTFFRAFEAAHGASPAAASPSAHSAPSTSADPAADAGADASLTLPDAAFAGATVVAVGPATAKALAERGVRSVLTPDTFRAEGVADLLRGRLDPHERVLLVRAEDARTVVADMVRERGAELVDVPAYRTVLREDGKEALQDALRTGSLDALTFASSSAVRNTLALLDGDAGLLADVSLFSIGPLTTATMEELGLAPAGEASSSTISGLVGAVLGSLGGLS</sequence>
<gene>
    <name evidence="10" type="primary">cobA</name>
    <name evidence="10" type="ORF">QNJ86_05815</name>
</gene>
<comment type="similarity">
    <text evidence="6">Belongs to the precorrin methyltransferase family.</text>
</comment>
<feature type="domain" description="Tetrapyrrole biosynthesis uroporphyrinogen III synthase" evidence="9">
    <location>
        <begin position="269"/>
        <end position="528"/>
    </location>
</feature>
<dbReference type="Gene3D" id="3.40.1010.10">
    <property type="entry name" value="Cobalt-precorrin-4 Transmethylase, Domain 1"/>
    <property type="match status" value="1"/>
</dbReference>
<keyword evidence="11" id="KW-1185">Reference proteome</keyword>
<evidence type="ECO:0000313" key="11">
    <source>
        <dbReference type="Proteomes" id="UP001232750"/>
    </source>
</evidence>
<dbReference type="PROSITE" id="PS00839">
    <property type="entry name" value="SUMT_1"/>
    <property type="match status" value="1"/>
</dbReference>
<keyword evidence="3 6" id="KW-0808">Transferase</keyword>